<reference evidence="1" key="2">
    <citation type="journal article" date="2015" name="Data Brief">
        <title>Shoot transcriptome of the giant reed, Arundo donax.</title>
        <authorList>
            <person name="Barrero R.A."/>
            <person name="Guerrero F.D."/>
            <person name="Moolhuijzen P."/>
            <person name="Goolsby J.A."/>
            <person name="Tidwell J."/>
            <person name="Bellgard S.E."/>
            <person name="Bellgard M.I."/>
        </authorList>
    </citation>
    <scope>NUCLEOTIDE SEQUENCE</scope>
    <source>
        <tissue evidence="1">Shoot tissue taken approximately 20 cm above the soil surface</tissue>
    </source>
</reference>
<sequence>MVWNKTKIQWMYLMQGVAFLPDAAKTCPLVLALVQPSCYSKAQPGAIEKASDRADDHT</sequence>
<dbReference type="EMBL" id="GBRH01263992">
    <property type="protein sequence ID" value="JAD33903.1"/>
    <property type="molecule type" value="Transcribed_RNA"/>
</dbReference>
<accession>A0A0A8Z886</accession>
<proteinExistence type="predicted"/>
<name>A0A0A8Z886_ARUDO</name>
<protein>
    <submittedName>
        <fullName evidence="1">Uncharacterized protein</fullName>
    </submittedName>
</protein>
<organism evidence="1">
    <name type="scientific">Arundo donax</name>
    <name type="common">Giant reed</name>
    <name type="synonym">Donax arundinaceus</name>
    <dbReference type="NCBI Taxonomy" id="35708"/>
    <lineage>
        <taxon>Eukaryota</taxon>
        <taxon>Viridiplantae</taxon>
        <taxon>Streptophyta</taxon>
        <taxon>Embryophyta</taxon>
        <taxon>Tracheophyta</taxon>
        <taxon>Spermatophyta</taxon>
        <taxon>Magnoliopsida</taxon>
        <taxon>Liliopsida</taxon>
        <taxon>Poales</taxon>
        <taxon>Poaceae</taxon>
        <taxon>PACMAD clade</taxon>
        <taxon>Arundinoideae</taxon>
        <taxon>Arundineae</taxon>
        <taxon>Arundo</taxon>
    </lineage>
</organism>
<dbReference type="AlphaFoldDB" id="A0A0A8Z886"/>
<evidence type="ECO:0000313" key="1">
    <source>
        <dbReference type="EMBL" id="JAD33903.1"/>
    </source>
</evidence>
<reference evidence="1" key="1">
    <citation type="submission" date="2014-09" db="EMBL/GenBank/DDBJ databases">
        <authorList>
            <person name="Magalhaes I.L.F."/>
            <person name="Oliveira U."/>
            <person name="Santos F.R."/>
            <person name="Vidigal T.H.D.A."/>
            <person name="Brescovit A.D."/>
            <person name="Santos A.J."/>
        </authorList>
    </citation>
    <scope>NUCLEOTIDE SEQUENCE</scope>
    <source>
        <tissue evidence="1">Shoot tissue taken approximately 20 cm above the soil surface</tissue>
    </source>
</reference>